<feature type="transmembrane region" description="Helical" evidence="1">
    <location>
        <begin position="65"/>
        <end position="87"/>
    </location>
</feature>
<dbReference type="RefSeq" id="WP_200980862.1">
    <property type="nucleotide sequence ID" value="NZ_CP064654.1"/>
</dbReference>
<proteinExistence type="predicted"/>
<accession>A0A7S8F2D7</accession>
<protein>
    <recommendedName>
        <fullName evidence="4">YcxB family protein</fullName>
    </recommendedName>
</protein>
<dbReference type="AlphaFoldDB" id="A0A7S8F2D7"/>
<name>A0A7S8F2D7_9SPHN</name>
<gene>
    <name evidence="2" type="ORF">IRL76_08030</name>
</gene>
<evidence type="ECO:0008006" key="4">
    <source>
        <dbReference type="Google" id="ProtNLM"/>
    </source>
</evidence>
<keyword evidence="1" id="KW-0472">Membrane</keyword>
<dbReference type="KEGG" id="qso:IRL76_08030"/>
<reference evidence="2 3" key="1">
    <citation type="submission" date="2020-11" db="EMBL/GenBank/DDBJ databases">
        <title>The genome sequence of Erythrobacter sp. 6D36.</title>
        <authorList>
            <person name="Liu Y."/>
        </authorList>
    </citation>
    <scope>NUCLEOTIDE SEQUENCE [LARGE SCALE GENOMIC DNA]</scope>
    <source>
        <strain evidence="2 3">6D36</strain>
    </source>
</reference>
<dbReference type="EMBL" id="CP064654">
    <property type="protein sequence ID" value="QPC97852.1"/>
    <property type="molecule type" value="Genomic_DNA"/>
</dbReference>
<keyword evidence="3" id="KW-1185">Reference proteome</keyword>
<feature type="transmembrane region" description="Helical" evidence="1">
    <location>
        <begin position="35"/>
        <end position="59"/>
    </location>
</feature>
<keyword evidence="1" id="KW-0812">Transmembrane</keyword>
<evidence type="ECO:0000256" key="1">
    <source>
        <dbReference type="SAM" id="Phobius"/>
    </source>
</evidence>
<evidence type="ECO:0000313" key="2">
    <source>
        <dbReference type="EMBL" id="QPC97852.1"/>
    </source>
</evidence>
<evidence type="ECO:0000313" key="3">
    <source>
        <dbReference type="Proteomes" id="UP000594459"/>
    </source>
</evidence>
<dbReference type="Proteomes" id="UP000594459">
    <property type="component" value="Chromosome"/>
</dbReference>
<keyword evidence="1" id="KW-1133">Transmembrane helix</keyword>
<sequence>MERLEAHGRLRLDEATWAASVVHGKVAHTGFHTRAYFTLATMVGTMLGLTIAGILSLFIPPTWMMAHPISVLFAMLVLAAFGTLWGVDRGWKRVAIVLDKAWREGLAKRGIPNEADVAYVLDERGLEYRTDNFTAVASYPSIHQIVRDEPYWIVGADALTLCLPDSAFASNDDATAFMRTLWDRIGEDAQERSKMASLSLGQA</sequence>
<organism evidence="2 3">
    <name type="scientific">Qipengyuania soli</name>
    <dbReference type="NCBI Taxonomy" id="2782568"/>
    <lineage>
        <taxon>Bacteria</taxon>
        <taxon>Pseudomonadati</taxon>
        <taxon>Pseudomonadota</taxon>
        <taxon>Alphaproteobacteria</taxon>
        <taxon>Sphingomonadales</taxon>
        <taxon>Erythrobacteraceae</taxon>
        <taxon>Qipengyuania</taxon>
    </lineage>
</organism>